<dbReference type="RefSeq" id="WP_184430831.1">
    <property type="nucleotide sequence ID" value="NZ_JACIGI010000001.1"/>
</dbReference>
<reference evidence="1 2" key="1">
    <citation type="submission" date="2020-08" db="EMBL/GenBank/DDBJ databases">
        <title>Genome sequencing of Purple Non-Sulfur Bacteria from various extreme environments.</title>
        <authorList>
            <person name="Mayer M."/>
        </authorList>
    </citation>
    <scope>NUCLEOTIDE SEQUENCE [LARGE SCALE GENOMIC DNA]</scope>
    <source>
        <strain evidence="1 2">JA135</strain>
    </source>
</reference>
<comment type="caution">
    <text evidence="1">The sequence shown here is derived from an EMBL/GenBank/DDBJ whole genome shotgun (WGS) entry which is preliminary data.</text>
</comment>
<evidence type="ECO:0000313" key="1">
    <source>
        <dbReference type="EMBL" id="MBB4284346.1"/>
    </source>
</evidence>
<dbReference type="Proteomes" id="UP000555728">
    <property type="component" value="Unassembled WGS sequence"/>
</dbReference>
<sequence>MPSRETPDLSHLSGRDMEKVAEAIGAGPIRALMANKDAIAALAVEDVNKLAELAAASRANCGGIGCG</sequence>
<evidence type="ECO:0000313" key="2">
    <source>
        <dbReference type="Proteomes" id="UP000555728"/>
    </source>
</evidence>
<gene>
    <name evidence="1" type="ORF">GGD88_000052</name>
</gene>
<organism evidence="1 2">
    <name type="scientific">Roseospira goensis</name>
    <dbReference type="NCBI Taxonomy" id="391922"/>
    <lineage>
        <taxon>Bacteria</taxon>
        <taxon>Pseudomonadati</taxon>
        <taxon>Pseudomonadota</taxon>
        <taxon>Alphaproteobacteria</taxon>
        <taxon>Rhodospirillales</taxon>
        <taxon>Rhodospirillaceae</taxon>
        <taxon>Roseospira</taxon>
    </lineage>
</organism>
<proteinExistence type="predicted"/>
<protein>
    <submittedName>
        <fullName evidence="1">Uncharacterized protein</fullName>
    </submittedName>
</protein>
<name>A0A7W6RW66_9PROT</name>
<keyword evidence="2" id="KW-1185">Reference proteome</keyword>
<dbReference type="EMBL" id="JACIGI010000001">
    <property type="protein sequence ID" value="MBB4284346.1"/>
    <property type="molecule type" value="Genomic_DNA"/>
</dbReference>
<accession>A0A7W6RW66</accession>
<dbReference type="AlphaFoldDB" id="A0A7W6RW66"/>